<comment type="cofactor">
    <cofactor evidence="1">
        <name>pyridoxal 5'-phosphate</name>
        <dbReference type="ChEBI" id="CHEBI:597326"/>
    </cofactor>
</comment>
<name>A0A5R9J364_9PROT</name>
<keyword evidence="6 12" id="KW-0032">Aminotransferase</keyword>
<comment type="caution">
    <text evidence="12">The sequence shown here is derived from an EMBL/GenBank/DDBJ whole genome shotgun (WGS) entry which is preliminary data.</text>
</comment>
<dbReference type="Gene3D" id="3.90.1150.10">
    <property type="entry name" value="Aspartate Aminotransferase, domain 1"/>
    <property type="match status" value="1"/>
</dbReference>
<accession>A0A5R9J364</accession>
<dbReference type="PIRSF" id="PIRSF000525">
    <property type="entry name" value="SerC"/>
    <property type="match status" value="1"/>
</dbReference>
<sequence length="402" mass="42952">MHPVPKPLLRPVNPRFGSGPCAKRPGWSLDALQDAFLGRSHRSPDGRARLDAVITRSRALLGMPQDWRLGIVPGSDTGAVEMVLWSLLGPRPVDVLAFESFSATWANDIVAQLALPDARVLEAEYGALPPLDAIDWSRDVVFAWNGTTSGVCFPEAGAIPAVHEGLAICDATSAAFAMRLPWDRLDVVTWSWQKVLGGEAAHGMLALSPRAVARLEGAPPPRPLPKLFRLTAKGRLIEGIFAGDTINTPSMLCTEDALDGLRWAERIGGLDALVARSGANLAAIAAWVDRSGWAAFLASKPETRSSTSICLRIVAPWFVALPETTQAKAARHLTGLVEAERAGFDIASYRDAPPGLRLWGGATVETADIEALLPWLDWAEAETRMAFAGETHGSPAAKSASA</sequence>
<comment type="catalytic activity">
    <reaction evidence="11">
        <text>O-phospho-L-serine + 2-oxoglutarate = 3-phosphooxypyruvate + L-glutamate</text>
        <dbReference type="Rhea" id="RHEA:14329"/>
        <dbReference type="ChEBI" id="CHEBI:16810"/>
        <dbReference type="ChEBI" id="CHEBI:18110"/>
        <dbReference type="ChEBI" id="CHEBI:29985"/>
        <dbReference type="ChEBI" id="CHEBI:57524"/>
        <dbReference type="EC" id="2.6.1.52"/>
    </reaction>
</comment>
<keyword evidence="5" id="KW-0963">Cytoplasm</keyword>
<dbReference type="OrthoDB" id="9772439at2"/>
<evidence type="ECO:0000256" key="10">
    <source>
        <dbReference type="ARBA" id="ARBA00023299"/>
    </source>
</evidence>
<dbReference type="GO" id="GO:0004760">
    <property type="term" value="F:L-serine-pyruvate transaminase activity"/>
    <property type="evidence" value="ECO:0007669"/>
    <property type="project" value="TreeGrafter"/>
</dbReference>
<dbReference type="PANTHER" id="PTHR21152:SF40">
    <property type="entry name" value="ALANINE--GLYOXYLATE AMINOTRANSFERASE"/>
    <property type="match status" value="1"/>
</dbReference>
<keyword evidence="7" id="KW-0028">Amino-acid biosynthesis</keyword>
<keyword evidence="9" id="KW-0663">Pyridoxal phosphate</keyword>
<reference evidence="12 13" key="1">
    <citation type="submission" date="2019-05" db="EMBL/GenBank/DDBJ databases">
        <authorList>
            <person name="Pankratov T."/>
            <person name="Grouzdev D."/>
        </authorList>
    </citation>
    <scope>NUCLEOTIDE SEQUENCE [LARGE SCALE GENOMIC DNA]</scope>
    <source>
        <strain evidence="12 13">KEBCLARHB70R</strain>
    </source>
</reference>
<dbReference type="GO" id="GO:0019265">
    <property type="term" value="P:glycine biosynthetic process, by transamination of glyoxylate"/>
    <property type="evidence" value="ECO:0007669"/>
    <property type="project" value="TreeGrafter"/>
</dbReference>
<dbReference type="GO" id="GO:0006564">
    <property type="term" value="P:L-serine biosynthetic process"/>
    <property type="evidence" value="ECO:0007669"/>
    <property type="project" value="UniProtKB-KW"/>
</dbReference>
<evidence type="ECO:0000256" key="11">
    <source>
        <dbReference type="ARBA" id="ARBA00049007"/>
    </source>
</evidence>
<dbReference type="GO" id="GO:0008453">
    <property type="term" value="F:alanine-glyoxylate transaminase activity"/>
    <property type="evidence" value="ECO:0007669"/>
    <property type="project" value="TreeGrafter"/>
</dbReference>
<dbReference type="CDD" id="cd01494">
    <property type="entry name" value="AAT_I"/>
    <property type="match status" value="1"/>
</dbReference>
<dbReference type="GO" id="GO:0004648">
    <property type="term" value="F:O-phospho-L-serine:2-oxoglutarate aminotransferase activity"/>
    <property type="evidence" value="ECO:0007669"/>
    <property type="project" value="UniProtKB-EC"/>
</dbReference>
<dbReference type="PANTHER" id="PTHR21152">
    <property type="entry name" value="AMINOTRANSFERASE CLASS V"/>
    <property type="match status" value="1"/>
</dbReference>
<keyword evidence="8 12" id="KW-0808">Transferase</keyword>
<dbReference type="Gene3D" id="3.40.640.10">
    <property type="entry name" value="Type I PLP-dependent aspartate aminotransferase-like (Major domain)"/>
    <property type="match status" value="1"/>
</dbReference>
<gene>
    <name evidence="12" type="ORF">FE263_17435</name>
</gene>
<comment type="similarity">
    <text evidence="3">Belongs to the class-V pyridoxal-phosphate-dependent aminotransferase family. SerC subfamily.</text>
</comment>
<dbReference type="InterPro" id="IPR015422">
    <property type="entry name" value="PyrdxlP-dep_Trfase_small"/>
</dbReference>
<dbReference type="EC" id="2.6.1.52" evidence="4"/>
<keyword evidence="10" id="KW-0718">Serine biosynthesis</keyword>
<dbReference type="InterPro" id="IPR006271">
    <property type="entry name" value="Pser_aminoTfrase_methanosarc"/>
</dbReference>
<keyword evidence="13" id="KW-1185">Reference proteome</keyword>
<evidence type="ECO:0000313" key="12">
    <source>
        <dbReference type="EMBL" id="TLU71283.1"/>
    </source>
</evidence>
<dbReference type="RefSeq" id="WP_138327320.1">
    <property type="nucleotide sequence ID" value="NZ_VCDI01000007.1"/>
</dbReference>
<comment type="pathway">
    <text evidence="2">Amino-acid biosynthesis; L-serine biosynthesis; L-serine from 3-phospho-D-glycerate: step 2/3.</text>
</comment>
<evidence type="ECO:0000256" key="2">
    <source>
        <dbReference type="ARBA" id="ARBA00005099"/>
    </source>
</evidence>
<dbReference type="EMBL" id="VCDI01000007">
    <property type="protein sequence ID" value="TLU71283.1"/>
    <property type="molecule type" value="Genomic_DNA"/>
</dbReference>
<evidence type="ECO:0000256" key="4">
    <source>
        <dbReference type="ARBA" id="ARBA00013030"/>
    </source>
</evidence>
<evidence type="ECO:0000256" key="3">
    <source>
        <dbReference type="ARBA" id="ARBA00006904"/>
    </source>
</evidence>
<protein>
    <recommendedName>
        <fullName evidence="4">phosphoserine transaminase</fullName>
        <ecNumber evidence="4">2.6.1.52</ecNumber>
    </recommendedName>
</protein>
<dbReference type="NCBIfam" id="TIGR01365">
    <property type="entry name" value="serC_2"/>
    <property type="match status" value="1"/>
</dbReference>
<dbReference type="UniPathway" id="UPA00135">
    <property type="reaction ID" value="UER00197"/>
</dbReference>
<evidence type="ECO:0000256" key="1">
    <source>
        <dbReference type="ARBA" id="ARBA00001933"/>
    </source>
</evidence>
<evidence type="ECO:0000256" key="5">
    <source>
        <dbReference type="ARBA" id="ARBA00022490"/>
    </source>
</evidence>
<dbReference type="SUPFAM" id="SSF53383">
    <property type="entry name" value="PLP-dependent transferases"/>
    <property type="match status" value="1"/>
</dbReference>
<dbReference type="InterPro" id="IPR022278">
    <property type="entry name" value="Pser_aminoTfrase"/>
</dbReference>
<evidence type="ECO:0000256" key="6">
    <source>
        <dbReference type="ARBA" id="ARBA00022576"/>
    </source>
</evidence>
<proteinExistence type="inferred from homology"/>
<organism evidence="12 13">
    <name type="scientific">Lichenicoccus roseus</name>
    <dbReference type="NCBI Taxonomy" id="2683649"/>
    <lineage>
        <taxon>Bacteria</taxon>
        <taxon>Pseudomonadati</taxon>
        <taxon>Pseudomonadota</taxon>
        <taxon>Alphaproteobacteria</taxon>
        <taxon>Acetobacterales</taxon>
        <taxon>Acetobacteraceae</taxon>
        <taxon>Lichenicoccus</taxon>
    </lineage>
</organism>
<dbReference type="InterPro" id="IPR015424">
    <property type="entry name" value="PyrdxlP-dep_Trfase"/>
</dbReference>
<dbReference type="AlphaFoldDB" id="A0A5R9J364"/>
<dbReference type="NCBIfam" id="NF002841">
    <property type="entry name" value="PRK03080.1-2"/>
    <property type="match status" value="1"/>
</dbReference>
<evidence type="ECO:0000313" key="13">
    <source>
        <dbReference type="Proteomes" id="UP000305654"/>
    </source>
</evidence>
<dbReference type="Proteomes" id="UP000305654">
    <property type="component" value="Unassembled WGS sequence"/>
</dbReference>
<dbReference type="InterPro" id="IPR015421">
    <property type="entry name" value="PyrdxlP-dep_Trfase_major"/>
</dbReference>
<evidence type="ECO:0000256" key="7">
    <source>
        <dbReference type="ARBA" id="ARBA00022605"/>
    </source>
</evidence>
<evidence type="ECO:0000256" key="8">
    <source>
        <dbReference type="ARBA" id="ARBA00022679"/>
    </source>
</evidence>
<evidence type="ECO:0000256" key="9">
    <source>
        <dbReference type="ARBA" id="ARBA00022898"/>
    </source>
</evidence>